<reference evidence="1 2" key="1">
    <citation type="journal article" date="2024" name="Front. Microbiol.">
        <title>Transcriptomic insights into the dominance of two phototrophs throughout the water column of a tropical hypersaline-alkaline crater lake (Dziani Dzaha, Mayotte).</title>
        <authorList>
            <person name="Duperron S."/>
            <person name="Halary S."/>
            <person name="Bouly J.-P."/>
            <person name="Roussel T."/>
            <person name="Hugoni M."/>
            <person name="Bruto M."/>
            <person name="Oger P."/>
            <person name="Duval C."/>
            <person name="Woo A."/>
            <person name="Jezequiel D."/>
            <person name="Ader M."/>
            <person name="Leboulanger C."/>
            <person name="Agogue H."/>
            <person name="Grossi V."/>
            <person name="Trousselier M."/>
            <person name="Bernard C."/>
        </authorList>
    </citation>
    <scope>NUCLEOTIDE SEQUENCE [LARGE SCALE GENOMIC DNA]</scope>
    <source>
        <strain evidence="1 2">PMC 851.14</strain>
    </source>
</reference>
<accession>A0ABU9EFH1</accession>
<evidence type="ECO:0000313" key="1">
    <source>
        <dbReference type="EMBL" id="MEK9510676.1"/>
    </source>
</evidence>
<name>A0ABU9EFH1_LIMFS</name>
<proteinExistence type="predicted"/>
<keyword evidence="2" id="KW-1185">Reference proteome</keyword>
<dbReference type="RefSeq" id="WP_368662807.1">
    <property type="nucleotide sequence ID" value="NZ_JBBWYZ010000002.1"/>
</dbReference>
<dbReference type="EMBL" id="JBBWYZ010000002">
    <property type="protein sequence ID" value="MEK9510676.1"/>
    <property type="molecule type" value="Genomic_DNA"/>
</dbReference>
<dbReference type="Proteomes" id="UP001387447">
    <property type="component" value="Unassembled WGS sequence"/>
</dbReference>
<gene>
    <name evidence="1" type="ORF">AAEJ74_02980</name>
</gene>
<sequence>MKTQTLERPTSSMPFTLNFVDKIDPALYEQAIQDSQILKESYDPETQTSNIPISAAGTSLTYNDTTSGILSGKDDSRQCDT</sequence>
<organism evidence="1 2">
    <name type="scientific">Limnospira fusiformis PMC 851.14</name>
    <dbReference type="NCBI Taxonomy" id="2219512"/>
    <lineage>
        <taxon>Bacteria</taxon>
        <taxon>Bacillati</taxon>
        <taxon>Cyanobacteriota</taxon>
        <taxon>Cyanophyceae</taxon>
        <taxon>Oscillatoriophycideae</taxon>
        <taxon>Oscillatoriales</taxon>
        <taxon>Sirenicapillariaceae</taxon>
        <taxon>Limnospira</taxon>
    </lineage>
</organism>
<comment type="caution">
    <text evidence="1">The sequence shown here is derived from an EMBL/GenBank/DDBJ whole genome shotgun (WGS) entry which is preliminary data.</text>
</comment>
<evidence type="ECO:0000313" key="2">
    <source>
        <dbReference type="Proteomes" id="UP001387447"/>
    </source>
</evidence>
<protein>
    <submittedName>
        <fullName evidence="1">Uncharacterized protein</fullName>
    </submittedName>
</protein>